<comment type="caution">
    <text evidence="4">The sequence shown here is derived from an EMBL/GenBank/DDBJ whole genome shotgun (WGS) entry which is preliminary data.</text>
</comment>
<evidence type="ECO:0000313" key="5">
    <source>
        <dbReference type="Proteomes" id="UP000441925"/>
    </source>
</evidence>
<keyword evidence="2 3" id="KW-0694">RNA-binding</keyword>
<accession>A0A6N7VGD4</accession>
<dbReference type="Pfam" id="PF13083">
    <property type="entry name" value="KH_KhpA-B"/>
    <property type="match status" value="1"/>
</dbReference>
<keyword evidence="1" id="KW-0963">Cytoplasm</keyword>
<evidence type="ECO:0000313" key="4">
    <source>
        <dbReference type="EMBL" id="MSS78508.1"/>
    </source>
</evidence>
<dbReference type="RefSeq" id="WP_154541657.1">
    <property type="nucleotide sequence ID" value="NZ_JAXDSU010000067.1"/>
</dbReference>
<keyword evidence="5" id="KW-1185">Reference proteome</keyword>
<dbReference type="GO" id="GO:0003723">
    <property type="term" value="F:RNA binding"/>
    <property type="evidence" value="ECO:0007669"/>
    <property type="project" value="UniProtKB-UniRule"/>
</dbReference>
<protein>
    <submittedName>
        <fullName evidence="4">KH domain-containing protein</fullName>
    </submittedName>
</protein>
<dbReference type="EMBL" id="VULQ01000012">
    <property type="protein sequence ID" value="MSS78508.1"/>
    <property type="molecule type" value="Genomic_DNA"/>
</dbReference>
<evidence type="ECO:0000256" key="2">
    <source>
        <dbReference type="ARBA" id="ARBA00022884"/>
    </source>
</evidence>
<dbReference type="InterPro" id="IPR009019">
    <property type="entry name" value="KH_sf_prok-type"/>
</dbReference>
<evidence type="ECO:0000256" key="1">
    <source>
        <dbReference type="ARBA" id="ARBA00022490"/>
    </source>
</evidence>
<dbReference type="PANTHER" id="PTHR34654">
    <property type="entry name" value="UPF0109 PROTEIN SCO5592"/>
    <property type="match status" value="1"/>
</dbReference>
<dbReference type="AlphaFoldDB" id="A0A6N7VGD4"/>
<dbReference type="PANTHER" id="PTHR34654:SF1">
    <property type="entry name" value="RNA-BINDING PROTEIN KHPA"/>
    <property type="match status" value="1"/>
</dbReference>
<dbReference type="Proteomes" id="UP000441925">
    <property type="component" value="Unassembled WGS sequence"/>
</dbReference>
<dbReference type="Gene3D" id="3.30.300.20">
    <property type="match status" value="1"/>
</dbReference>
<dbReference type="InterPro" id="IPR015946">
    <property type="entry name" value="KH_dom-like_a/b"/>
</dbReference>
<dbReference type="InterPro" id="IPR020627">
    <property type="entry name" value="KhpA"/>
</dbReference>
<sequence>MKDLVKLIVTELVEDKDSVGIIVDENDGEVDIKINVAEKDKGRVIGRGGNIINSIRNIARACAVKEDVKVNIKI</sequence>
<reference evidence="4 5" key="1">
    <citation type="submission" date="2019-08" db="EMBL/GenBank/DDBJ databases">
        <title>In-depth cultivation of the pig gut microbiome towards novel bacterial diversity and tailored functional studies.</title>
        <authorList>
            <person name="Wylensek D."/>
            <person name="Hitch T.C.A."/>
            <person name="Clavel T."/>
        </authorList>
    </citation>
    <scope>NUCLEOTIDE SEQUENCE [LARGE SCALE GENOMIC DNA]</scope>
    <source>
        <strain evidence="4 5">WCA-380-WT-2B</strain>
    </source>
</reference>
<evidence type="ECO:0000256" key="3">
    <source>
        <dbReference type="PROSITE-ProRule" id="PRU00117"/>
    </source>
</evidence>
<proteinExistence type="predicted"/>
<name>A0A6N7VGD4_9FIRM</name>
<gene>
    <name evidence="4" type="ORF">FYJ26_08895</name>
</gene>
<dbReference type="CDD" id="cd22533">
    <property type="entry name" value="KH-II_YlqC-like"/>
    <property type="match status" value="1"/>
</dbReference>
<dbReference type="SUPFAM" id="SSF54814">
    <property type="entry name" value="Prokaryotic type KH domain (KH-domain type II)"/>
    <property type="match status" value="1"/>
</dbReference>
<organism evidence="4 5">
    <name type="scientific">Anaerococcus porci</name>
    <dbReference type="NCBI Taxonomy" id="2652269"/>
    <lineage>
        <taxon>Bacteria</taxon>
        <taxon>Bacillati</taxon>
        <taxon>Bacillota</taxon>
        <taxon>Tissierellia</taxon>
        <taxon>Tissierellales</taxon>
        <taxon>Peptoniphilaceae</taxon>
        <taxon>Anaerococcus</taxon>
    </lineage>
</organism>
<dbReference type="PROSITE" id="PS50084">
    <property type="entry name" value="KH_TYPE_1"/>
    <property type="match status" value="1"/>
</dbReference>